<organism evidence="1 2">
    <name type="scientific">Scutellospora calospora</name>
    <dbReference type="NCBI Taxonomy" id="85575"/>
    <lineage>
        <taxon>Eukaryota</taxon>
        <taxon>Fungi</taxon>
        <taxon>Fungi incertae sedis</taxon>
        <taxon>Mucoromycota</taxon>
        <taxon>Glomeromycotina</taxon>
        <taxon>Glomeromycetes</taxon>
        <taxon>Diversisporales</taxon>
        <taxon>Gigasporaceae</taxon>
        <taxon>Scutellospora</taxon>
    </lineage>
</organism>
<proteinExistence type="predicted"/>
<evidence type="ECO:0000313" key="1">
    <source>
        <dbReference type="EMBL" id="CAG8630903.1"/>
    </source>
</evidence>
<evidence type="ECO:0000313" key="2">
    <source>
        <dbReference type="Proteomes" id="UP000789860"/>
    </source>
</evidence>
<feature type="non-terminal residue" evidence="1">
    <location>
        <position position="1"/>
    </location>
</feature>
<gene>
    <name evidence="1" type="ORF">SCALOS_LOCUS7968</name>
</gene>
<comment type="caution">
    <text evidence="1">The sequence shown here is derived from an EMBL/GenBank/DDBJ whole genome shotgun (WGS) entry which is preliminary data.</text>
</comment>
<reference evidence="1" key="1">
    <citation type="submission" date="2021-06" db="EMBL/GenBank/DDBJ databases">
        <authorList>
            <person name="Kallberg Y."/>
            <person name="Tangrot J."/>
            <person name="Rosling A."/>
        </authorList>
    </citation>
    <scope>NUCLEOTIDE SEQUENCE</scope>
    <source>
        <strain evidence="1">AU212A</strain>
    </source>
</reference>
<sequence>ETSKSDLEFTNESEDLVGSELTYEGDSDESSDSDFTPNQL</sequence>
<feature type="non-terminal residue" evidence="1">
    <location>
        <position position="40"/>
    </location>
</feature>
<accession>A0ACA9N6G7</accession>
<name>A0ACA9N6G7_9GLOM</name>
<dbReference type="Proteomes" id="UP000789860">
    <property type="component" value="Unassembled WGS sequence"/>
</dbReference>
<keyword evidence="2" id="KW-1185">Reference proteome</keyword>
<dbReference type="EMBL" id="CAJVPM010019653">
    <property type="protein sequence ID" value="CAG8630903.1"/>
    <property type="molecule type" value="Genomic_DNA"/>
</dbReference>
<protein>
    <submittedName>
        <fullName evidence="1">5151_t:CDS:1</fullName>
    </submittedName>
</protein>